<feature type="region of interest" description="Disordered" evidence="2">
    <location>
        <begin position="81"/>
        <end position="150"/>
    </location>
</feature>
<evidence type="ECO:0000313" key="3">
    <source>
        <dbReference type="EMBL" id="KAJ4480654.1"/>
    </source>
</evidence>
<keyword evidence="1" id="KW-0677">Repeat</keyword>
<feature type="compositionally biased region" description="Polar residues" evidence="2">
    <location>
        <begin position="84"/>
        <end position="97"/>
    </location>
</feature>
<gene>
    <name evidence="3" type="ORF">C8J55DRAFT_69602</name>
</gene>
<sequence>MSSTGSSATSSDEHPPTDTSSKANMNSTLSARPTHITMPPSPFSSINMAYTPSPSHRLEDPFESPMFSPLIFYTAPSTPIVESPASQAPPQFQGQDPNSPPLTPVTHIAIPHVLPPSSQSPFSLHTPPNGYPPTVSYPSPSSMPSPENVVHHLASPQTTDDLFPETSESLDDTTLDDEGLSTLERIYLYSRSKSSFHRVFIASALPELLKQVTPHEAIEYVLPLLNTLAMDDDEMVKEAFSSKLVTIIWWFFTRCQLTPGDIVDEDSLNPPEFHDHEGIPTISVQAFTPILGTLLLSPNVLVGGATRYAVVALLGRIKRVNAMESKPGSDSPKIHVQIPRLNEVANSQNLSAGSLEEIEDEEEIVVGFFGKEERSLFQKEILFQVVVGMGRLDSDEPEGEFVEERDRHAIGRSPSDSGAAWQTHTRRTDLEPQIDIVLDEAEAPTQQPPQGFQIISPQREAPDTESAFSQVNVKHISQTNNPYFPPLPSSGFTQIKVTSSGSPMSTSSSGSSSSTPSSTTDTSASGSESSFSPHSNISPRTSLSSPSPNSSSSSTARASSTPSVSPPSPFLIETDITPFARTSSPSPSSRQSDVDMFSSGSSADLSNSTTTLTNPFTAPSFPIATDLTPQNGLSPSYSHRTDIHAFANESSWPPSPSRFQRQDANAFGASSPNISADMPMSSPSNISDFLSNDELDEEGEYDQATIGRLSSMSLVAAVAASGYLDDQLTDIFVSEVARVSQDPVYWVRREACFALGALAKIVPAEVAQLTLLRTLQTLVVDPVHHVRHSSLFALPTILGRLPLSQRRQMALDIIIPMSMDESADVRAGVLEALGEVIYTFHEEEKLKMNHNFSDTEMKESQTPPEELLKMFLGRTQDRRIIDGQQPLAFEEEEQVKPVRRLVDKQEASEAFYTDPTRPLICAFNFPAVALTVGRTRWASTLRDTYLWLAESSIPGVKRTLAASLGEMAKIIGEDYAQQDLLPVWGNAFRVPEDDVRLKLIDCLAPFIVALPRNGQLEVFNALLDAWSSGAFTSWREREGIAKSLNDLLSIGGLEVTQVVANLLMYALVDTVNTVREAAIANLPDLWMTLKDRNFLDGLRSDFLAMARSEISRRRMTYIACQQVLLLPRSEGGDPPMKIDDELCRTLSSLASDHIVGVRIGVARVIGFIIDQLRKNAQPVPASILDVMHVLIQDSSNEVRSYVADCLVEAPPKGNLNSGSYQEITKPRSVSAAATALTFSRPPPARKMVSLAS</sequence>
<feature type="compositionally biased region" description="Polar residues" evidence="2">
    <location>
        <begin position="598"/>
        <end position="611"/>
    </location>
</feature>
<dbReference type="InterPro" id="IPR011989">
    <property type="entry name" value="ARM-like"/>
</dbReference>
<evidence type="ECO:0000313" key="4">
    <source>
        <dbReference type="Proteomes" id="UP001150238"/>
    </source>
</evidence>
<protein>
    <recommendedName>
        <fullName evidence="5">ARM repeat-containing protein</fullName>
    </recommendedName>
</protein>
<dbReference type="InterPro" id="IPR016024">
    <property type="entry name" value="ARM-type_fold"/>
</dbReference>
<evidence type="ECO:0000256" key="2">
    <source>
        <dbReference type="SAM" id="MobiDB-lite"/>
    </source>
</evidence>
<feature type="compositionally biased region" description="Low complexity" evidence="2">
    <location>
        <begin position="498"/>
        <end position="563"/>
    </location>
</feature>
<feature type="compositionally biased region" description="Polar residues" evidence="2">
    <location>
        <begin position="414"/>
        <end position="423"/>
    </location>
</feature>
<feature type="region of interest" description="Disordered" evidence="2">
    <location>
        <begin position="1"/>
        <end position="61"/>
    </location>
</feature>
<dbReference type="AlphaFoldDB" id="A0A9W9AEC9"/>
<feature type="compositionally biased region" description="Low complexity" evidence="2">
    <location>
        <begin position="1"/>
        <end position="10"/>
    </location>
</feature>
<feature type="region of interest" description="Disordered" evidence="2">
    <location>
        <begin position="394"/>
        <end position="427"/>
    </location>
</feature>
<feature type="compositionally biased region" description="Low complexity" evidence="2">
    <location>
        <begin position="132"/>
        <end position="146"/>
    </location>
</feature>
<organism evidence="3 4">
    <name type="scientific">Lentinula lateritia</name>
    <dbReference type="NCBI Taxonomy" id="40482"/>
    <lineage>
        <taxon>Eukaryota</taxon>
        <taxon>Fungi</taxon>
        <taxon>Dikarya</taxon>
        <taxon>Basidiomycota</taxon>
        <taxon>Agaricomycotina</taxon>
        <taxon>Agaricomycetes</taxon>
        <taxon>Agaricomycetidae</taxon>
        <taxon>Agaricales</taxon>
        <taxon>Marasmiineae</taxon>
        <taxon>Omphalotaceae</taxon>
        <taxon>Lentinula</taxon>
    </lineage>
</organism>
<dbReference type="InterPro" id="IPR051023">
    <property type="entry name" value="PP2A_Regulatory_Subunit_A"/>
</dbReference>
<proteinExistence type="predicted"/>
<feature type="compositionally biased region" description="Polar residues" evidence="2">
    <location>
        <begin position="17"/>
        <end position="31"/>
    </location>
</feature>
<dbReference type="GO" id="GO:0019888">
    <property type="term" value="F:protein phosphatase regulator activity"/>
    <property type="evidence" value="ECO:0007669"/>
    <property type="project" value="TreeGrafter"/>
</dbReference>
<dbReference type="GO" id="GO:0005737">
    <property type="term" value="C:cytoplasm"/>
    <property type="evidence" value="ECO:0007669"/>
    <property type="project" value="TreeGrafter"/>
</dbReference>
<name>A0A9W9AEC9_9AGAR</name>
<reference evidence="3" key="2">
    <citation type="journal article" date="2023" name="Proc. Natl. Acad. Sci. U.S.A.">
        <title>A global phylogenomic analysis of the shiitake genus Lentinula.</title>
        <authorList>
            <person name="Sierra-Patev S."/>
            <person name="Min B."/>
            <person name="Naranjo-Ortiz M."/>
            <person name="Looney B."/>
            <person name="Konkel Z."/>
            <person name="Slot J.C."/>
            <person name="Sakamoto Y."/>
            <person name="Steenwyk J.L."/>
            <person name="Rokas A."/>
            <person name="Carro J."/>
            <person name="Camarero S."/>
            <person name="Ferreira P."/>
            <person name="Molpeceres G."/>
            <person name="Ruiz-Duenas F.J."/>
            <person name="Serrano A."/>
            <person name="Henrissat B."/>
            <person name="Drula E."/>
            <person name="Hughes K.W."/>
            <person name="Mata J.L."/>
            <person name="Ishikawa N.K."/>
            <person name="Vargas-Isla R."/>
            <person name="Ushijima S."/>
            <person name="Smith C.A."/>
            <person name="Donoghue J."/>
            <person name="Ahrendt S."/>
            <person name="Andreopoulos W."/>
            <person name="He G."/>
            <person name="LaButti K."/>
            <person name="Lipzen A."/>
            <person name="Ng V."/>
            <person name="Riley R."/>
            <person name="Sandor L."/>
            <person name="Barry K."/>
            <person name="Martinez A.T."/>
            <person name="Xiao Y."/>
            <person name="Gibbons J.G."/>
            <person name="Terashima K."/>
            <person name="Grigoriev I.V."/>
            <person name="Hibbett D."/>
        </authorList>
    </citation>
    <scope>NUCLEOTIDE SEQUENCE</scope>
    <source>
        <strain evidence="3">Sp2 HRB7682 ss15</strain>
    </source>
</reference>
<feature type="compositionally biased region" description="Polar residues" evidence="2">
    <location>
        <begin position="43"/>
        <end position="54"/>
    </location>
</feature>
<accession>A0A9W9AEC9</accession>
<evidence type="ECO:0000256" key="1">
    <source>
        <dbReference type="ARBA" id="ARBA00022737"/>
    </source>
</evidence>
<dbReference type="PANTHER" id="PTHR10648">
    <property type="entry name" value="SERINE/THREONINE-PROTEIN PHOSPHATASE PP2A 65 KDA REGULATORY SUBUNIT"/>
    <property type="match status" value="1"/>
</dbReference>
<feature type="region of interest" description="Disordered" evidence="2">
    <location>
        <begin position="482"/>
        <end position="611"/>
    </location>
</feature>
<evidence type="ECO:0008006" key="5">
    <source>
        <dbReference type="Google" id="ProtNLM"/>
    </source>
</evidence>
<dbReference type="Proteomes" id="UP001150238">
    <property type="component" value="Unassembled WGS sequence"/>
</dbReference>
<dbReference type="Gene3D" id="1.25.10.10">
    <property type="entry name" value="Leucine-rich Repeat Variant"/>
    <property type="match status" value="1"/>
</dbReference>
<reference evidence="3" key="1">
    <citation type="submission" date="2022-08" db="EMBL/GenBank/DDBJ databases">
        <authorList>
            <consortium name="DOE Joint Genome Institute"/>
            <person name="Min B."/>
            <person name="Riley R."/>
            <person name="Sierra-Patev S."/>
            <person name="Naranjo-Ortiz M."/>
            <person name="Looney B."/>
            <person name="Konkel Z."/>
            <person name="Slot J.C."/>
            <person name="Sakamoto Y."/>
            <person name="Steenwyk J.L."/>
            <person name="Rokas A."/>
            <person name="Carro J."/>
            <person name="Camarero S."/>
            <person name="Ferreira P."/>
            <person name="Molpeceres G."/>
            <person name="Ruiz-Duenas F.J."/>
            <person name="Serrano A."/>
            <person name="Henrissat B."/>
            <person name="Drula E."/>
            <person name="Hughes K.W."/>
            <person name="Mata J.L."/>
            <person name="Ishikawa N.K."/>
            <person name="Vargas-Isla R."/>
            <person name="Ushijima S."/>
            <person name="Smith C.A."/>
            <person name="Ahrendt S."/>
            <person name="Andreopoulos W."/>
            <person name="He G."/>
            <person name="Labutti K."/>
            <person name="Lipzen A."/>
            <person name="Ng V."/>
            <person name="Sandor L."/>
            <person name="Barry K."/>
            <person name="Martinez A.T."/>
            <person name="Xiao Y."/>
            <person name="Gibbons J.G."/>
            <person name="Terashima K."/>
            <person name="Hibbett D.S."/>
            <person name="Grigoriev I.V."/>
        </authorList>
    </citation>
    <scope>NUCLEOTIDE SEQUENCE</scope>
    <source>
        <strain evidence="3">Sp2 HRB7682 ss15</strain>
    </source>
</reference>
<dbReference type="SUPFAM" id="SSF48371">
    <property type="entry name" value="ARM repeat"/>
    <property type="match status" value="1"/>
</dbReference>
<comment type="caution">
    <text evidence="3">The sequence shown here is derived from an EMBL/GenBank/DDBJ whole genome shotgun (WGS) entry which is preliminary data.</text>
</comment>
<dbReference type="PANTHER" id="PTHR10648:SF1">
    <property type="entry name" value="SERINE_THREONINE-PROTEIN PHOSPHATASE 4 REGULATORY SUBUNIT 1"/>
    <property type="match status" value="1"/>
</dbReference>
<dbReference type="EMBL" id="JANVFS010000015">
    <property type="protein sequence ID" value="KAJ4480654.1"/>
    <property type="molecule type" value="Genomic_DNA"/>
</dbReference>